<name>A0A227J4U8_VIBPH</name>
<dbReference type="Pfam" id="PF17768">
    <property type="entry name" value="RecJ_OB"/>
    <property type="match status" value="1"/>
</dbReference>
<feature type="domain" description="RecJ OB" evidence="2">
    <location>
        <begin position="1"/>
        <end position="87"/>
    </location>
</feature>
<comment type="caution">
    <text evidence="3">The sequence shown here is derived from an EMBL/GenBank/DDBJ whole genome shotgun (WGS) entry which is preliminary data.</text>
</comment>
<dbReference type="Gene3D" id="2.40.50.460">
    <property type="match status" value="1"/>
</dbReference>
<keyword evidence="1" id="KW-0378">Hydrolase</keyword>
<feature type="non-terminal residue" evidence="3">
    <location>
        <position position="1"/>
    </location>
</feature>
<evidence type="ECO:0000313" key="3">
    <source>
        <dbReference type="EMBL" id="OXE29928.1"/>
    </source>
</evidence>
<dbReference type="PANTHER" id="PTHR30255">
    <property type="entry name" value="SINGLE-STRANDED-DNA-SPECIFIC EXONUCLEASE RECJ"/>
    <property type="match status" value="1"/>
</dbReference>
<organism evidence="3 4">
    <name type="scientific">Vibrio parahaemolyticus</name>
    <dbReference type="NCBI Taxonomy" id="670"/>
    <lineage>
        <taxon>Bacteria</taxon>
        <taxon>Pseudomonadati</taxon>
        <taxon>Pseudomonadota</taxon>
        <taxon>Gammaproteobacteria</taxon>
        <taxon>Vibrionales</taxon>
        <taxon>Vibrionaceae</taxon>
        <taxon>Vibrio</taxon>
    </lineage>
</organism>
<evidence type="ECO:0000256" key="1">
    <source>
        <dbReference type="ARBA" id="ARBA00022801"/>
    </source>
</evidence>
<reference evidence="3 4" key="1">
    <citation type="journal article" date="2017" name="Appl. Environ. Microbiol.">
        <title>Parallel evolution of two clades of a major Atlantic endemic Vibrio parahaemolyticus pathogen lineage by independent acquisition of related pathogenicity islands.</title>
        <authorList>
            <person name="Xu F."/>
            <person name="Gonzalez-Escalona N."/>
            <person name="Drees K.P."/>
            <person name="Sebra R.P."/>
            <person name="Cooper V.S."/>
            <person name="Jones S.H."/>
            <person name="Whistler C.A."/>
        </authorList>
    </citation>
    <scope>NUCLEOTIDE SEQUENCE [LARGE SCALE GENOMIC DNA]</scope>
    <source>
        <strain evidence="3 4">MAVP-3</strain>
    </source>
</reference>
<dbReference type="PANTHER" id="PTHR30255:SF2">
    <property type="entry name" value="SINGLE-STRANDED-DNA-SPECIFIC EXONUCLEASE RECJ"/>
    <property type="match status" value="1"/>
</dbReference>
<dbReference type="EMBL" id="NIXT01002737">
    <property type="protein sequence ID" value="OXE29928.1"/>
    <property type="molecule type" value="Genomic_DNA"/>
</dbReference>
<gene>
    <name evidence="3" type="ORF">CA163_26015</name>
</gene>
<dbReference type="Proteomes" id="UP000214596">
    <property type="component" value="Unassembled WGS sequence"/>
</dbReference>
<proteinExistence type="predicted"/>
<evidence type="ECO:0000313" key="4">
    <source>
        <dbReference type="Proteomes" id="UP000214596"/>
    </source>
</evidence>
<protein>
    <recommendedName>
        <fullName evidence="2">RecJ OB domain-containing protein</fullName>
    </recommendedName>
</protein>
<sequence>FGQAFPEPIFDGEFKVLHQKLVGEKHLKLMLEPLYKGHPTNVMIDGIAFNVDLRRWPDASVKTVRLAYKLDVNEFRGNQSLQLMIDHIEAK</sequence>
<dbReference type="AlphaFoldDB" id="A0A227J4U8"/>
<dbReference type="InterPro" id="IPR041122">
    <property type="entry name" value="RecJ_OB"/>
</dbReference>
<dbReference type="GO" id="GO:0016787">
    <property type="term" value="F:hydrolase activity"/>
    <property type="evidence" value="ECO:0007669"/>
    <property type="project" value="UniProtKB-KW"/>
</dbReference>
<evidence type="ECO:0000259" key="2">
    <source>
        <dbReference type="Pfam" id="PF17768"/>
    </source>
</evidence>
<accession>A0A227J4U8</accession>
<dbReference type="InterPro" id="IPR051673">
    <property type="entry name" value="SSDNA_exonuclease_RecJ"/>
</dbReference>